<keyword evidence="5" id="KW-1185">Reference proteome</keyword>
<name>A0A077MAN8_9MICO</name>
<sequence length="1034" mass="110472">MIGREQRGTPVVVHLADGAVAQFKILGSFEAWAGGRRLHVGGKQSVRALTVLLAEADRVVPLSRLIAATWDGEAPATAGHQIRKIVADLRRRLPDGAQLIVTDGPGYRLEASRADVDLARFDALLAAAQRARISSPRDASRVYAEALHLWSPLLAGEGGDVIEALSQLVHSRWLRAAEDCMELRLALEPAAEVVSSLVDLAQREPLVEGLRGQLIRALYLAGRQAEALREYDSVRRLLAEELGVDPSPGLRAIYAAVLANDEAAMRPSGVAERPEMPLEATLPVTALVDQATQRHHLDDPFGPTTLPRRSGSVVGREHELAQVRALMNNEVDSTARIVVLHGLGGMGTSALAIHIAHEMAELFPDGQLYVDLRAHVTQPGETGLDSALEQLFHALGQSPEEIPTSLRAKIDRWRMLTARRSMLLVVDDVPNGAALEPLILSGPTSLTLATAHSRLPEVSGSHGIRVGPLTPEACLELLRRSVNPQRIERESEAAVTLAHLTGGFPLALQLITTHLRRREHESLETLCDRLAEEGSSLDDLSVGGRSLENTFHLAIEELDAEHLRALSEFARFPWVGIPVPRGAAAAWLDLPPGRAAAVLGDLEDSHLLDARDGAAYDMHGHLRTFVRRQTEPLSDAVVAARGSALLRYLGAGASRAAGVLAPGRRTLGSAPDLSGVPLSRVITPAQARRWFSDHHPLLRAVILRAEGTEDPIVIAHLARDYAVHLLEAGLVSTGQEVGEIAVRVARAARDRELERLSLSNLALFQWRGGELDAAIEALRAAEKLAEAIKDRQGQAAVLARLGAFRIDTGLLAEGCADLERALETLLAGQDRERASALNSLSSGYLRRGDLHRAASAAAESLNLDDSAFNAGLSKLHLASVAEARGDLSEARDLLDGARAAYELTAGSDRLALVDAHVAWTAARQQDGPGMVAAMAAAESAIEAVPAVRRAQLENLLALADAAGGNLTAARARHARALQHATSGNQPFEAAMALRGLAEATAALGDADIGSDFAARANEECQRIGGSPVWRFGPD</sequence>
<dbReference type="InterPro" id="IPR016032">
    <property type="entry name" value="Sig_transdc_resp-reg_C-effctor"/>
</dbReference>
<dbReference type="Gene3D" id="1.10.10.10">
    <property type="entry name" value="Winged helix-like DNA-binding domain superfamily/Winged helix DNA-binding domain"/>
    <property type="match status" value="1"/>
</dbReference>
<dbReference type="OrthoDB" id="134501at2"/>
<evidence type="ECO:0000259" key="3">
    <source>
        <dbReference type="SMART" id="SM01043"/>
    </source>
</evidence>
<dbReference type="Gene3D" id="1.25.40.10">
    <property type="entry name" value="Tetratricopeptide repeat domain"/>
    <property type="match status" value="2"/>
</dbReference>
<dbReference type="GO" id="GO:0003677">
    <property type="term" value="F:DNA binding"/>
    <property type="evidence" value="ECO:0007669"/>
    <property type="project" value="InterPro"/>
</dbReference>
<dbReference type="GO" id="GO:0006355">
    <property type="term" value="P:regulation of DNA-templated transcription"/>
    <property type="evidence" value="ECO:0007669"/>
    <property type="project" value="InterPro"/>
</dbReference>
<evidence type="ECO:0000256" key="1">
    <source>
        <dbReference type="ARBA" id="ARBA00023015"/>
    </source>
</evidence>
<dbReference type="InterPro" id="IPR036388">
    <property type="entry name" value="WH-like_DNA-bd_sf"/>
</dbReference>
<evidence type="ECO:0000313" key="5">
    <source>
        <dbReference type="Proteomes" id="UP000035720"/>
    </source>
</evidence>
<dbReference type="PRINTS" id="PR00364">
    <property type="entry name" value="DISEASERSIST"/>
</dbReference>
<dbReference type="SMART" id="SM01043">
    <property type="entry name" value="BTAD"/>
    <property type="match status" value="1"/>
</dbReference>
<dbReference type="EMBL" id="CAJC01000033">
    <property type="protein sequence ID" value="CCI51847.1"/>
    <property type="molecule type" value="Genomic_DNA"/>
</dbReference>
<accession>A0A077MAN8</accession>
<dbReference type="SUPFAM" id="SSF46894">
    <property type="entry name" value="C-terminal effector domain of the bipartite response regulators"/>
    <property type="match status" value="1"/>
</dbReference>
<dbReference type="CDD" id="cd15831">
    <property type="entry name" value="BTAD"/>
    <property type="match status" value="1"/>
</dbReference>
<organism evidence="4 5">
    <name type="scientific">Nostocoides jenkinsii Ben 74</name>
    <dbReference type="NCBI Taxonomy" id="1193518"/>
    <lineage>
        <taxon>Bacteria</taxon>
        <taxon>Bacillati</taxon>
        <taxon>Actinomycetota</taxon>
        <taxon>Actinomycetes</taxon>
        <taxon>Micrococcales</taxon>
        <taxon>Intrasporangiaceae</taxon>
        <taxon>Nostocoides</taxon>
    </lineage>
</organism>
<dbReference type="Gene3D" id="3.40.50.300">
    <property type="entry name" value="P-loop containing nucleotide triphosphate hydrolases"/>
    <property type="match status" value="1"/>
</dbReference>
<dbReference type="PANTHER" id="PTHR35807:SF1">
    <property type="entry name" value="TRANSCRIPTIONAL REGULATOR REDD"/>
    <property type="match status" value="1"/>
</dbReference>
<keyword evidence="1" id="KW-0805">Transcription regulation</keyword>
<dbReference type="Pfam" id="PF03704">
    <property type="entry name" value="BTAD"/>
    <property type="match status" value="1"/>
</dbReference>
<feature type="domain" description="Bacterial transcriptional activator" evidence="3">
    <location>
        <begin position="116"/>
        <end position="258"/>
    </location>
</feature>
<evidence type="ECO:0000313" key="4">
    <source>
        <dbReference type="EMBL" id="CCI51847.1"/>
    </source>
</evidence>
<dbReference type="STRING" id="1193518.BN13_1280009"/>
<dbReference type="InterPro" id="IPR005158">
    <property type="entry name" value="BTAD"/>
</dbReference>
<gene>
    <name evidence="4" type="ORF">BN13_1280009</name>
</gene>
<keyword evidence="2" id="KW-0804">Transcription</keyword>
<dbReference type="SUPFAM" id="SSF52540">
    <property type="entry name" value="P-loop containing nucleoside triphosphate hydrolases"/>
    <property type="match status" value="1"/>
</dbReference>
<dbReference type="Pfam" id="PF00931">
    <property type="entry name" value="NB-ARC"/>
    <property type="match status" value="1"/>
</dbReference>
<protein>
    <submittedName>
        <fullName evidence="4">Putative Transcriptional regulator, SARP family</fullName>
    </submittedName>
</protein>
<dbReference type="Proteomes" id="UP000035720">
    <property type="component" value="Unassembled WGS sequence"/>
</dbReference>
<comment type="caution">
    <text evidence="4">The sequence shown here is derived from an EMBL/GenBank/DDBJ whole genome shotgun (WGS) entry which is preliminary data.</text>
</comment>
<dbReference type="InterPro" id="IPR027417">
    <property type="entry name" value="P-loop_NTPase"/>
</dbReference>
<dbReference type="AlphaFoldDB" id="A0A077MAN8"/>
<evidence type="ECO:0000256" key="2">
    <source>
        <dbReference type="ARBA" id="ARBA00023163"/>
    </source>
</evidence>
<dbReference type="SUPFAM" id="SSF48452">
    <property type="entry name" value="TPR-like"/>
    <property type="match status" value="2"/>
</dbReference>
<proteinExistence type="predicted"/>
<dbReference type="GO" id="GO:0043531">
    <property type="term" value="F:ADP binding"/>
    <property type="evidence" value="ECO:0007669"/>
    <property type="project" value="InterPro"/>
</dbReference>
<dbReference type="PANTHER" id="PTHR35807">
    <property type="entry name" value="TRANSCRIPTIONAL REGULATOR REDD-RELATED"/>
    <property type="match status" value="1"/>
</dbReference>
<dbReference type="InterPro" id="IPR011990">
    <property type="entry name" value="TPR-like_helical_dom_sf"/>
</dbReference>
<dbReference type="InterPro" id="IPR051677">
    <property type="entry name" value="AfsR-DnrI-RedD_regulator"/>
</dbReference>
<dbReference type="InterPro" id="IPR002182">
    <property type="entry name" value="NB-ARC"/>
</dbReference>
<reference evidence="4 5" key="1">
    <citation type="journal article" date="2013" name="ISME J.">
        <title>A metabolic model for members of the genus Tetrasphaera involved in enhanced biological phosphorus removal.</title>
        <authorList>
            <person name="Kristiansen R."/>
            <person name="Nguyen H.T.T."/>
            <person name="Saunders A.M."/>
            <person name="Nielsen J.L."/>
            <person name="Wimmer R."/>
            <person name="Le V.Q."/>
            <person name="McIlroy S.J."/>
            <person name="Petrovski S."/>
            <person name="Seviour R.J."/>
            <person name="Calteau A."/>
            <person name="Nielsen K.L."/>
            <person name="Nielsen P.H."/>
        </authorList>
    </citation>
    <scope>NUCLEOTIDE SEQUENCE [LARGE SCALE GENOMIC DNA]</scope>
    <source>
        <strain evidence="4 5">Ben 74</strain>
    </source>
</reference>